<accession>Q73ZJ3</accession>
<dbReference type="AlphaFoldDB" id="Q73ZJ3"/>
<dbReference type="EMBL" id="AE016958">
    <property type="protein sequence ID" value="AAS03927.1"/>
    <property type="molecule type" value="Genomic_DNA"/>
</dbReference>
<organism evidence="1 2">
    <name type="scientific">Mycolicibacterium paratuberculosis (strain ATCC BAA-968 / K-10)</name>
    <name type="common">Mycobacterium paratuberculosis</name>
    <dbReference type="NCBI Taxonomy" id="262316"/>
    <lineage>
        <taxon>Bacteria</taxon>
        <taxon>Bacillati</taxon>
        <taxon>Actinomycetota</taxon>
        <taxon>Actinomycetes</taxon>
        <taxon>Mycobacteriales</taxon>
        <taxon>Mycobacteriaceae</taxon>
        <taxon>Mycobacterium</taxon>
        <taxon>Mycobacterium avium complex (MAC)</taxon>
    </lineage>
</organism>
<reference evidence="1 2" key="1">
    <citation type="journal article" date="2005" name="Proc. Natl. Acad. Sci. U.S.A.">
        <title>The complete genome sequence of Mycobacterium avium subspecies paratuberculosis.</title>
        <authorList>
            <person name="Li L."/>
            <person name="Bannantine J.P."/>
            <person name="Zhang Q."/>
            <person name="Amonsin A."/>
            <person name="May B.J."/>
            <person name="Alt D."/>
            <person name="Banerji N."/>
            <person name="Kanjilal S."/>
            <person name="Kapur V."/>
        </authorList>
    </citation>
    <scope>NUCLEOTIDE SEQUENCE [LARGE SCALE GENOMIC DNA]</scope>
    <source>
        <strain evidence="2">ATCC BAA-968 / K-10</strain>
    </source>
</reference>
<protein>
    <submittedName>
        <fullName evidence="1">Uncharacterized protein</fullName>
    </submittedName>
</protein>
<evidence type="ECO:0000313" key="2">
    <source>
        <dbReference type="Proteomes" id="UP000000580"/>
    </source>
</evidence>
<name>Q73ZJ3_MYCPA</name>
<dbReference type="Proteomes" id="UP000000580">
    <property type="component" value="Chromosome"/>
</dbReference>
<keyword evidence="2" id="KW-1185">Reference proteome</keyword>
<evidence type="ECO:0000313" key="1">
    <source>
        <dbReference type="EMBL" id="AAS03927.1"/>
    </source>
</evidence>
<dbReference type="HOGENOM" id="CLU_1401119_0_0_11"/>
<sequence length="194" mass="21152">MSDVVACDRGLTGIYRVSPSNVDRDANESRFRISFRLAGFHLAISPPAAPGGDGCGDTRSAPVQPVSNRRAAKHPGRRGFLRVGQRANRSPVSFRMQFAVEESMHSALPCDPFSGGLSGDSATGLFPTADRALPAFRGPRRLSRSKPMKTALSRVCSGSHEPVYQRFHGARQRVWERSAGPIGAQIWTRYLACR</sequence>
<dbReference type="KEGG" id="mpa:MAP_1610"/>
<proteinExistence type="predicted"/>
<dbReference type="STRING" id="262316.MAP_1610"/>
<gene>
    <name evidence="1" type="ordered locus">MAP_1610</name>
</gene>